<keyword evidence="9 10" id="KW-0998">Cell outer membrane</keyword>
<accession>A0AAJ4IEL6</accession>
<dbReference type="InterPro" id="IPR037066">
    <property type="entry name" value="Plug_dom_sf"/>
</dbReference>
<comment type="similarity">
    <text evidence="10 11">Belongs to the TonB-dependent receptor family.</text>
</comment>
<reference evidence="15 16" key="1">
    <citation type="submission" date="2020-11" db="EMBL/GenBank/DDBJ databases">
        <title>Complete and Circularized Genome Assembly of a human isolate of Vibrio navarrensis biotype pommerensis with MiSeq and MinION Sequence Data.</title>
        <authorList>
            <person name="Schwartz K."/>
            <person name="Borowiak M."/>
            <person name="Deneke C."/>
            <person name="Balau V."/>
            <person name="Metelmann C."/>
            <person name="Strauch E."/>
        </authorList>
    </citation>
    <scope>NUCLEOTIDE SEQUENCE [LARGE SCALE GENOMIC DNA]</scope>
    <source>
        <strain evidence="15 16">20-VB00237</strain>
    </source>
</reference>
<dbReference type="PANTHER" id="PTHR30069:SF53">
    <property type="entry name" value="COLICIN I RECEPTOR-RELATED"/>
    <property type="match status" value="1"/>
</dbReference>
<keyword evidence="2 10" id="KW-0813">Transport</keyword>
<dbReference type="GO" id="GO:0009279">
    <property type="term" value="C:cell outer membrane"/>
    <property type="evidence" value="ECO:0007669"/>
    <property type="project" value="UniProtKB-SubCell"/>
</dbReference>
<keyword evidence="4 10" id="KW-0812">Transmembrane</keyword>
<keyword evidence="5 12" id="KW-0732">Signal</keyword>
<dbReference type="Gene3D" id="2.170.130.10">
    <property type="entry name" value="TonB-dependent receptor, plug domain"/>
    <property type="match status" value="1"/>
</dbReference>
<evidence type="ECO:0000256" key="9">
    <source>
        <dbReference type="ARBA" id="ARBA00023237"/>
    </source>
</evidence>
<dbReference type="Pfam" id="PF00593">
    <property type="entry name" value="TonB_dep_Rec_b-barrel"/>
    <property type="match status" value="1"/>
</dbReference>
<dbReference type="RefSeq" id="WP_337971209.1">
    <property type="nucleotide sequence ID" value="NZ_CP065218.1"/>
</dbReference>
<dbReference type="Pfam" id="PF07715">
    <property type="entry name" value="Plug"/>
    <property type="match status" value="1"/>
</dbReference>
<dbReference type="EMBL" id="CP065218">
    <property type="protein sequence ID" value="QPL55340.1"/>
    <property type="molecule type" value="Genomic_DNA"/>
</dbReference>
<name>A0AAJ4IEL6_9VIBR</name>
<evidence type="ECO:0000256" key="1">
    <source>
        <dbReference type="ARBA" id="ARBA00004571"/>
    </source>
</evidence>
<dbReference type="Proteomes" id="UP000594435">
    <property type="component" value="Chromosome 2"/>
</dbReference>
<dbReference type="PANTHER" id="PTHR30069">
    <property type="entry name" value="TONB-DEPENDENT OUTER MEMBRANE RECEPTOR"/>
    <property type="match status" value="1"/>
</dbReference>
<keyword evidence="6" id="KW-0406">Ion transport</keyword>
<dbReference type="GO" id="GO:0044718">
    <property type="term" value="P:siderophore transmembrane transport"/>
    <property type="evidence" value="ECO:0007669"/>
    <property type="project" value="TreeGrafter"/>
</dbReference>
<dbReference type="InterPro" id="IPR012910">
    <property type="entry name" value="Plug_dom"/>
</dbReference>
<dbReference type="PROSITE" id="PS52016">
    <property type="entry name" value="TONB_DEPENDENT_REC_3"/>
    <property type="match status" value="1"/>
</dbReference>
<evidence type="ECO:0000313" key="16">
    <source>
        <dbReference type="Proteomes" id="UP000594435"/>
    </source>
</evidence>
<dbReference type="SUPFAM" id="SSF56935">
    <property type="entry name" value="Porins"/>
    <property type="match status" value="1"/>
</dbReference>
<organism evidence="15 16">
    <name type="scientific">Vibrio navarrensis</name>
    <dbReference type="NCBI Taxonomy" id="29495"/>
    <lineage>
        <taxon>Bacteria</taxon>
        <taxon>Pseudomonadati</taxon>
        <taxon>Pseudomonadota</taxon>
        <taxon>Gammaproteobacteria</taxon>
        <taxon>Vibrionales</taxon>
        <taxon>Vibrionaceae</taxon>
        <taxon>Vibrio</taxon>
    </lineage>
</organism>
<keyword evidence="7 11" id="KW-0798">TonB box</keyword>
<evidence type="ECO:0000256" key="5">
    <source>
        <dbReference type="ARBA" id="ARBA00022729"/>
    </source>
</evidence>
<gene>
    <name evidence="15" type="ORF">I3X05_20360</name>
</gene>
<keyword evidence="15" id="KW-0675">Receptor</keyword>
<feature type="chain" id="PRO_5042516012" evidence="12">
    <location>
        <begin position="22"/>
        <end position="650"/>
    </location>
</feature>
<sequence length="650" mass="71476">MKKSALSYAITLAVFSLPVLADTTHSSDVDVMVVTATTNQTSLREAPATISVITSEDLNRKPVNDVASALESVPGVHVVRSSGSEPNIIIRGLKNNNTARDNFTLLLVNGRRINSSETMVRGAGFDFSSIPISAIDRIEVIRGPMSSLYGSDALGGVVNVILKQPTEETRVNASLSYSHPEEGDGAMTKGNVWVSGSARPDKLLYSVAAEVSQQDAWFPDDVHAGNNFSGNAEQERKGIQAALTWLVNENNKILWDISYLEDKRTYPDTDRNSSSDDDITNGKKYTTSLGHQGEWSWGNDNINYLYENSKIHDDNTHPLLEVANAKQQNHSLDAKFGITAIDGQLITTGFDVLYTSIDIDRDYNDSQSLTQSALFLQDQITLSDTLSATLSGRLTHNNNFGSDFTPRAYLVYTPSDRLTLKGGYAEGFKTPSIYQSSKDFTLVSCGGACYLTGNPDLKPESSKTVEFTSSYRGDSWFVQGTVFANQIENMIDRDTSTRATGFITYQNIEDDVESKGLELEGDLDISDTLYLNANATYTKTEVKATGLDLENVPSWLASVTLNWDASTDLTLFASANYTGKQLGYSYSLGENIWFDPYVIANLGASYRINHDWTVKAGITNFLDKNLQAESQDYQESEIGRSYYITVDMAL</sequence>
<evidence type="ECO:0000256" key="3">
    <source>
        <dbReference type="ARBA" id="ARBA00022452"/>
    </source>
</evidence>
<dbReference type="InterPro" id="IPR039426">
    <property type="entry name" value="TonB-dep_rcpt-like"/>
</dbReference>
<feature type="domain" description="TonB-dependent receptor plug" evidence="14">
    <location>
        <begin position="43"/>
        <end position="157"/>
    </location>
</feature>
<keyword evidence="8 10" id="KW-0472">Membrane</keyword>
<dbReference type="InterPro" id="IPR000531">
    <property type="entry name" value="Beta-barrel_TonB"/>
</dbReference>
<evidence type="ECO:0000313" key="15">
    <source>
        <dbReference type="EMBL" id="QPL55340.1"/>
    </source>
</evidence>
<dbReference type="InterPro" id="IPR036942">
    <property type="entry name" value="Beta-barrel_TonB_sf"/>
</dbReference>
<dbReference type="Gene3D" id="2.40.170.20">
    <property type="entry name" value="TonB-dependent receptor, beta-barrel domain"/>
    <property type="match status" value="1"/>
</dbReference>
<evidence type="ECO:0000256" key="2">
    <source>
        <dbReference type="ARBA" id="ARBA00022448"/>
    </source>
</evidence>
<evidence type="ECO:0000256" key="11">
    <source>
        <dbReference type="RuleBase" id="RU003357"/>
    </source>
</evidence>
<dbReference type="GO" id="GO:0015344">
    <property type="term" value="F:siderophore uptake transmembrane transporter activity"/>
    <property type="evidence" value="ECO:0007669"/>
    <property type="project" value="TreeGrafter"/>
</dbReference>
<evidence type="ECO:0000256" key="12">
    <source>
        <dbReference type="SAM" id="SignalP"/>
    </source>
</evidence>
<evidence type="ECO:0000256" key="4">
    <source>
        <dbReference type="ARBA" id="ARBA00022692"/>
    </source>
</evidence>
<evidence type="ECO:0000259" key="14">
    <source>
        <dbReference type="Pfam" id="PF07715"/>
    </source>
</evidence>
<evidence type="ECO:0000259" key="13">
    <source>
        <dbReference type="Pfam" id="PF00593"/>
    </source>
</evidence>
<feature type="domain" description="TonB-dependent receptor-like beta-barrel" evidence="13">
    <location>
        <begin position="243"/>
        <end position="620"/>
    </location>
</feature>
<keyword evidence="3 10" id="KW-1134">Transmembrane beta strand</keyword>
<evidence type="ECO:0000256" key="8">
    <source>
        <dbReference type="ARBA" id="ARBA00023136"/>
    </source>
</evidence>
<comment type="subcellular location">
    <subcellularLocation>
        <location evidence="1 10">Cell outer membrane</location>
        <topology evidence="1 10">Multi-pass membrane protein</topology>
    </subcellularLocation>
</comment>
<evidence type="ECO:0000256" key="7">
    <source>
        <dbReference type="ARBA" id="ARBA00023077"/>
    </source>
</evidence>
<protein>
    <submittedName>
        <fullName evidence="15">TonB-dependent receptor</fullName>
    </submittedName>
</protein>
<proteinExistence type="inferred from homology"/>
<evidence type="ECO:0000256" key="10">
    <source>
        <dbReference type="PROSITE-ProRule" id="PRU01360"/>
    </source>
</evidence>
<evidence type="ECO:0000256" key="6">
    <source>
        <dbReference type="ARBA" id="ARBA00023065"/>
    </source>
</evidence>
<dbReference type="CDD" id="cd01347">
    <property type="entry name" value="ligand_gated_channel"/>
    <property type="match status" value="1"/>
</dbReference>
<feature type="signal peptide" evidence="12">
    <location>
        <begin position="1"/>
        <end position="21"/>
    </location>
</feature>
<dbReference type="AlphaFoldDB" id="A0AAJ4IEL6"/>